<dbReference type="Pfam" id="PF02767">
    <property type="entry name" value="DNA_pol3_beta_2"/>
    <property type="match status" value="1"/>
</dbReference>
<accession>A0A0F9DL25</accession>
<dbReference type="GO" id="GO:0009360">
    <property type="term" value="C:DNA polymerase III complex"/>
    <property type="evidence" value="ECO:0007669"/>
    <property type="project" value="InterPro"/>
</dbReference>
<dbReference type="AlphaFoldDB" id="A0A0F9DL25"/>
<dbReference type="PANTHER" id="PTHR30478:SF0">
    <property type="entry name" value="BETA SLIDING CLAMP"/>
    <property type="match status" value="1"/>
</dbReference>
<dbReference type="PANTHER" id="PTHR30478">
    <property type="entry name" value="DNA POLYMERASE III SUBUNIT BETA"/>
    <property type="match status" value="1"/>
</dbReference>
<evidence type="ECO:0000256" key="7">
    <source>
        <dbReference type="ARBA" id="ARBA00022932"/>
    </source>
</evidence>
<dbReference type="GO" id="GO:0003677">
    <property type="term" value="F:DNA binding"/>
    <property type="evidence" value="ECO:0007669"/>
    <property type="project" value="UniProtKB-KW"/>
</dbReference>
<evidence type="ECO:0000256" key="8">
    <source>
        <dbReference type="ARBA" id="ARBA00023125"/>
    </source>
</evidence>
<dbReference type="SUPFAM" id="SSF55979">
    <property type="entry name" value="DNA clamp"/>
    <property type="match status" value="1"/>
</dbReference>
<dbReference type="GO" id="GO:0008408">
    <property type="term" value="F:3'-5' exonuclease activity"/>
    <property type="evidence" value="ECO:0007669"/>
    <property type="project" value="InterPro"/>
</dbReference>
<keyword evidence="3" id="KW-0963">Cytoplasm</keyword>
<proteinExistence type="inferred from homology"/>
<evidence type="ECO:0000259" key="9">
    <source>
        <dbReference type="Pfam" id="PF02767"/>
    </source>
</evidence>
<feature type="domain" description="DNA polymerase III beta sliding clamp central" evidence="9">
    <location>
        <begin position="150"/>
        <end position="257"/>
    </location>
</feature>
<evidence type="ECO:0000256" key="6">
    <source>
        <dbReference type="ARBA" id="ARBA00022705"/>
    </source>
</evidence>
<dbReference type="InterPro" id="IPR001001">
    <property type="entry name" value="DNA_polIII_beta"/>
</dbReference>
<keyword evidence="4" id="KW-0808">Transferase</keyword>
<dbReference type="Gene3D" id="3.70.10.10">
    <property type="match status" value="1"/>
</dbReference>
<name>A0A0F9DL25_9ZZZZ</name>
<dbReference type="GO" id="GO:0005737">
    <property type="term" value="C:cytoplasm"/>
    <property type="evidence" value="ECO:0007669"/>
    <property type="project" value="UniProtKB-SubCell"/>
</dbReference>
<dbReference type="InterPro" id="IPR046938">
    <property type="entry name" value="DNA_clamp_sf"/>
</dbReference>
<evidence type="ECO:0000313" key="10">
    <source>
        <dbReference type="EMBL" id="KKL18386.1"/>
    </source>
</evidence>
<gene>
    <name evidence="10" type="ORF">LCGC14_2476030</name>
</gene>
<keyword evidence="5" id="KW-0548">Nucleotidyltransferase</keyword>
<dbReference type="Gene3D" id="3.10.150.10">
    <property type="entry name" value="DNA Polymerase III, subunit A, domain 2"/>
    <property type="match status" value="1"/>
</dbReference>
<dbReference type="GO" id="GO:0003887">
    <property type="term" value="F:DNA-directed DNA polymerase activity"/>
    <property type="evidence" value="ECO:0007669"/>
    <property type="project" value="UniProtKB-KW"/>
</dbReference>
<feature type="non-terminal residue" evidence="10">
    <location>
        <position position="257"/>
    </location>
</feature>
<comment type="subcellular location">
    <subcellularLocation>
        <location evidence="1">Cytoplasm</location>
    </subcellularLocation>
</comment>
<protein>
    <recommendedName>
        <fullName evidence="9">DNA polymerase III beta sliding clamp central domain-containing protein</fullName>
    </recommendedName>
</protein>
<dbReference type="InterPro" id="IPR022637">
    <property type="entry name" value="DNA_polIII_beta_cen"/>
</dbReference>
<keyword evidence="7" id="KW-0239">DNA-directed DNA polymerase</keyword>
<evidence type="ECO:0000256" key="1">
    <source>
        <dbReference type="ARBA" id="ARBA00004496"/>
    </source>
</evidence>
<evidence type="ECO:0000256" key="3">
    <source>
        <dbReference type="ARBA" id="ARBA00022490"/>
    </source>
</evidence>
<sequence length="257" mass="27712">MKFSLSAQDLKRALNTCNEIAPATSAIADEKTGVLIRAEGESAIFMSTDENLAVRVEVPALVKEKGEALVKCAAVATAASATFVDTDDEGTLNNVQVESTAKDTLKLTGKGKFTKHNKNFPLLNVGFFIETPEFDEEQATLFPAFQFMDGLSKVSHAASNDTSKPQFNCISLTLSDNEIVFAATDGVQIAEFKKAVEVKGLRGSFILGLKFANLAAKLINPTLDDVERLQIYQQEDTFHLRSGGTVLVGSLINTAFP</sequence>
<evidence type="ECO:0000256" key="4">
    <source>
        <dbReference type="ARBA" id="ARBA00022679"/>
    </source>
</evidence>
<dbReference type="EMBL" id="LAZR01038889">
    <property type="protein sequence ID" value="KKL18386.1"/>
    <property type="molecule type" value="Genomic_DNA"/>
</dbReference>
<dbReference type="GO" id="GO:0006271">
    <property type="term" value="P:DNA strand elongation involved in DNA replication"/>
    <property type="evidence" value="ECO:0007669"/>
    <property type="project" value="TreeGrafter"/>
</dbReference>
<keyword evidence="8" id="KW-0238">DNA-binding</keyword>
<reference evidence="10" key="1">
    <citation type="journal article" date="2015" name="Nature">
        <title>Complex archaea that bridge the gap between prokaryotes and eukaryotes.</title>
        <authorList>
            <person name="Spang A."/>
            <person name="Saw J.H."/>
            <person name="Jorgensen S.L."/>
            <person name="Zaremba-Niedzwiedzka K."/>
            <person name="Martijn J."/>
            <person name="Lind A.E."/>
            <person name="van Eijk R."/>
            <person name="Schleper C."/>
            <person name="Guy L."/>
            <person name="Ettema T.J."/>
        </authorList>
    </citation>
    <scope>NUCLEOTIDE SEQUENCE</scope>
</reference>
<organism evidence="10">
    <name type="scientific">marine sediment metagenome</name>
    <dbReference type="NCBI Taxonomy" id="412755"/>
    <lineage>
        <taxon>unclassified sequences</taxon>
        <taxon>metagenomes</taxon>
        <taxon>ecological metagenomes</taxon>
    </lineage>
</organism>
<evidence type="ECO:0000256" key="2">
    <source>
        <dbReference type="ARBA" id="ARBA00010752"/>
    </source>
</evidence>
<evidence type="ECO:0000256" key="5">
    <source>
        <dbReference type="ARBA" id="ARBA00022695"/>
    </source>
</evidence>
<keyword evidence="6" id="KW-0235">DNA replication</keyword>
<comment type="similarity">
    <text evidence="2">Belongs to the beta sliding clamp family.</text>
</comment>
<comment type="caution">
    <text evidence="10">The sequence shown here is derived from an EMBL/GenBank/DDBJ whole genome shotgun (WGS) entry which is preliminary data.</text>
</comment>